<dbReference type="Proteomes" id="UP001208771">
    <property type="component" value="Unassembled WGS sequence"/>
</dbReference>
<dbReference type="PANTHER" id="PTHR10993:SF7">
    <property type="entry name" value="LIPOYLTRANSFERASE 2, MITOCHONDRIAL-RELATED"/>
    <property type="match status" value="1"/>
</dbReference>
<comment type="miscellaneous">
    <text evidence="5">In the reaction, the free carboxyl group of octanoic acid is attached via an amide linkage to the epsilon-amino group of a specific lysine residue of lipoyl domains of lipoate-dependent enzymes.</text>
</comment>
<dbReference type="GO" id="GO:0009249">
    <property type="term" value="P:protein lipoylation"/>
    <property type="evidence" value="ECO:0007669"/>
    <property type="project" value="InterPro"/>
</dbReference>
<keyword evidence="12" id="KW-1185">Reference proteome</keyword>
<accession>A0AAE3SWS2</accession>
<dbReference type="PROSITE" id="PS51733">
    <property type="entry name" value="BPL_LPL_CATALYTIC"/>
    <property type="match status" value="1"/>
</dbReference>
<dbReference type="GO" id="GO:0005737">
    <property type="term" value="C:cytoplasm"/>
    <property type="evidence" value="ECO:0007669"/>
    <property type="project" value="UniProtKB-SubCell"/>
</dbReference>
<name>A0AAE3SWS2_9HYPH</name>
<dbReference type="Gene3D" id="3.30.930.10">
    <property type="entry name" value="Bira Bifunctional Protein, Domain 2"/>
    <property type="match status" value="1"/>
</dbReference>
<evidence type="ECO:0000256" key="3">
    <source>
        <dbReference type="ARBA" id="ARBA00023315"/>
    </source>
</evidence>
<feature type="active site" description="Acyl-thioester intermediate" evidence="5 7">
    <location>
        <position position="197"/>
    </location>
</feature>
<comment type="similarity">
    <text evidence="5 6">Belongs to the LipB family.</text>
</comment>
<keyword evidence="3 5" id="KW-0012">Acyltransferase</keyword>
<dbReference type="InterPro" id="IPR045864">
    <property type="entry name" value="aa-tRNA-synth_II/BPL/LPL"/>
</dbReference>
<dbReference type="NCBIfam" id="NF010925">
    <property type="entry name" value="PRK14345.1"/>
    <property type="match status" value="1"/>
</dbReference>
<evidence type="ECO:0000256" key="5">
    <source>
        <dbReference type="HAMAP-Rule" id="MF_00013"/>
    </source>
</evidence>
<evidence type="ECO:0000256" key="9">
    <source>
        <dbReference type="PIRSR" id="PIRSR016262-3"/>
    </source>
</evidence>
<dbReference type="CDD" id="cd16444">
    <property type="entry name" value="LipB"/>
    <property type="match status" value="1"/>
</dbReference>
<dbReference type="InterPro" id="IPR020605">
    <property type="entry name" value="Octanoyltransferase_CS"/>
</dbReference>
<organism evidence="11 12">
    <name type="scientific">Ectorhizobium quercum</name>
    <dbReference type="NCBI Taxonomy" id="2965071"/>
    <lineage>
        <taxon>Bacteria</taxon>
        <taxon>Pseudomonadati</taxon>
        <taxon>Pseudomonadota</taxon>
        <taxon>Alphaproteobacteria</taxon>
        <taxon>Hyphomicrobiales</taxon>
        <taxon>Rhizobiaceae</taxon>
        <taxon>Ectorhizobium</taxon>
    </lineage>
</organism>
<dbReference type="PROSITE" id="PS01313">
    <property type="entry name" value="LIPB"/>
    <property type="match status" value="1"/>
</dbReference>
<comment type="pathway">
    <text evidence="1 5 6">Protein modification; protein lipoylation via endogenous pathway; protein N(6)-(lipoyl)lysine from octanoyl-[acyl-carrier-protein]: step 1/2.</text>
</comment>
<comment type="caution">
    <text evidence="11">The sequence shown here is derived from an EMBL/GenBank/DDBJ whole genome shotgun (WGS) entry which is preliminary data.</text>
</comment>
<dbReference type="Pfam" id="PF21948">
    <property type="entry name" value="LplA-B_cat"/>
    <property type="match status" value="1"/>
</dbReference>
<dbReference type="RefSeq" id="WP_306411483.1">
    <property type="nucleotide sequence ID" value="NZ_JANFPI010000003.1"/>
</dbReference>
<dbReference type="NCBIfam" id="NF010921">
    <property type="entry name" value="PRK14341.1"/>
    <property type="match status" value="1"/>
</dbReference>
<evidence type="ECO:0000256" key="6">
    <source>
        <dbReference type="PIRNR" id="PIRNR016262"/>
    </source>
</evidence>
<evidence type="ECO:0000256" key="4">
    <source>
        <dbReference type="ARBA" id="ARBA00024732"/>
    </source>
</evidence>
<sequence>MLRTDLVNTMFPADGSPPVRWRISDELVPYPQALAEMEERALAIAEGRADELVWLLEHPPLYTAGTSAEARDLLQPDRFPVYDAGRGGEYTYHGPGQRVVYVMLDLKRRRQDIRAYVSAVEDVVIRTLDMMNVRGERREDRVGVWVRRPERPLLPDGAMAEDKIAAIGIRLKRWVTFHGFSLNVEPDLSHFSGIVPCGISTYGVTSLVDLGLPVMMPDVDIRIREAFEQVFGSTVRDL</sequence>
<proteinExistence type="inferred from homology"/>
<feature type="binding site" evidence="5 8">
    <location>
        <begin position="166"/>
        <end position="168"/>
    </location>
    <ligand>
        <name>substrate</name>
    </ligand>
</feature>
<evidence type="ECO:0000313" key="12">
    <source>
        <dbReference type="Proteomes" id="UP001208771"/>
    </source>
</evidence>
<dbReference type="HAMAP" id="MF_00013">
    <property type="entry name" value="LipB"/>
    <property type="match status" value="1"/>
</dbReference>
<feature type="domain" description="BPL/LPL catalytic" evidence="10">
    <location>
        <begin position="47"/>
        <end position="235"/>
    </location>
</feature>
<dbReference type="AlphaFoldDB" id="A0AAE3SWS2"/>
<comment type="catalytic activity">
    <reaction evidence="5 6">
        <text>octanoyl-[ACP] + L-lysyl-[protein] = N(6)-octanoyl-L-lysyl-[protein] + holo-[ACP] + H(+)</text>
        <dbReference type="Rhea" id="RHEA:17665"/>
        <dbReference type="Rhea" id="RHEA-COMP:9636"/>
        <dbReference type="Rhea" id="RHEA-COMP:9685"/>
        <dbReference type="Rhea" id="RHEA-COMP:9752"/>
        <dbReference type="Rhea" id="RHEA-COMP:9928"/>
        <dbReference type="ChEBI" id="CHEBI:15378"/>
        <dbReference type="ChEBI" id="CHEBI:29969"/>
        <dbReference type="ChEBI" id="CHEBI:64479"/>
        <dbReference type="ChEBI" id="CHEBI:78463"/>
        <dbReference type="ChEBI" id="CHEBI:78809"/>
        <dbReference type="EC" id="2.3.1.181"/>
    </reaction>
</comment>
<dbReference type="EC" id="2.3.1.181" evidence="5 6"/>
<dbReference type="NCBIfam" id="TIGR00214">
    <property type="entry name" value="lipB"/>
    <property type="match status" value="1"/>
</dbReference>
<dbReference type="InterPro" id="IPR000544">
    <property type="entry name" value="Octanoyltransferase"/>
</dbReference>
<dbReference type="PANTHER" id="PTHR10993">
    <property type="entry name" value="OCTANOYLTRANSFERASE"/>
    <property type="match status" value="1"/>
</dbReference>
<protein>
    <recommendedName>
        <fullName evidence="5 6">Octanoyltransferase</fullName>
        <ecNumber evidence="5 6">2.3.1.181</ecNumber>
    </recommendedName>
    <alternativeName>
        <fullName evidence="5">Lipoate-protein ligase B</fullName>
    </alternativeName>
    <alternativeName>
        <fullName evidence="5">Lipoyl/octanoyl transferase</fullName>
    </alternativeName>
    <alternativeName>
        <fullName evidence="5">Octanoyl-[acyl-carrier-protein]-protein N-octanoyltransferase</fullName>
    </alternativeName>
</protein>
<feature type="binding site" evidence="5 8">
    <location>
        <begin position="86"/>
        <end position="93"/>
    </location>
    <ligand>
        <name>substrate</name>
    </ligand>
</feature>
<evidence type="ECO:0000259" key="10">
    <source>
        <dbReference type="PROSITE" id="PS51733"/>
    </source>
</evidence>
<dbReference type="SUPFAM" id="SSF55681">
    <property type="entry name" value="Class II aaRS and biotin synthetases"/>
    <property type="match status" value="1"/>
</dbReference>
<gene>
    <name evidence="5 11" type="primary">lipB</name>
    <name evidence="11" type="ORF">NOF55_11390</name>
</gene>
<evidence type="ECO:0000256" key="8">
    <source>
        <dbReference type="PIRSR" id="PIRSR016262-2"/>
    </source>
</evidence>
<feature type="site" description="Lowers pKa of active site Cys" evidence="5 9">
    <location>
        <position position="163"/>
    </location>
</feature>
<dbReference type="InterPro" id="IPR004143">
    <property type="entry name" value="BPL_LPL_catalytic"/>
</dbReference>
<dbReference type="EMBL" id="JANFPI010000003">
    <property type="protein sequence ID" value="MCX8997705.1"/>
    <property type="molecule type" value="Genomic_DNA"/>
</dbReference>
<dbReference type="PIRSF" id="PIRSF016262">
    <property type="entry name" value="LPLase"/>
    <property type="match status" value="1"/>
</dbReference>
<dbReference type="GO" id="GO:0033819">
    <property type="term" value="F:lipoyl(octanoyl) transferase activity"/>
    <property type="evidence" value="ECO:0007669"/>
    <property type="project" value="UniProtKB-EC"/>
</dbReference>
<evidence type="ECO:0000256" key="1">
    <source>
        <dbReference type="ARBA" id="ARBA00004821"/>
    </source>
</evidence>
<evidence type="ECO:0000313" key="11">
    <source>
        <dbReference type="EMBL" id="MCX8997705.1"/>
    </source>
</evidence>
<feature type="binding site" evidence="5 8">
    <location>
        <begin position="179"/>
        <end position="181"/>
    </location>
    <ligand>
        <name>substrate</name>
    </ligand>
</feature>
<keyword evidence="2 5" id="KW-0808">Transferase</keyword>
<comment type="subcellular location">
    <subcellularLocation>
        <location evidence="5">Cytoplasm</location>
    </subcellularLocation>
</comment>
<comment type="function">
    <text evidence="4 5 6">Catalyzes the transfer of endogenously produced octanoic acid from octanoyl-acyl-carrier-protein onto the lipoyl domains of lipoate-dependent enzymes. Lipoyl-ACP can also act as a substrate although octanoyl-ACP is likely to be the physiological substrate.</text>
</comment>
<keyword evidence="5" id="KW-0963">Cytoplasm</keyword>
<reference evidence="11" key="1">
    <citation type="submission" date="2022-07" db="EMBL/GenBank/DDBJ databases">
        <title>Ectorhizobium quercum gen.nov., sp. nov.</title>
        <authorList>
            <person name="Ma T."/>
            <person name="Li Y."/>
        </authorList>
    </citation>
    <scope>NUCLEOTIDE SEQUENCE</scope>
    <source>
        <strain evidence="11">BDR2-2</strain>
    </source>
</reference>
<evidence type="ECO:0000256" key="2">
    <source>
        <dbReference type="ARBA" id="ARBA00022679"/>
    </source>
</evidence>
<evidence type="ECO:0000256" key="7">
    <source>
        <dbReference type="PIRSR" id="PIRSR016262-1"/>
    </source>
</evidence>